<dbReference type="EMBL" id="UGRY01000002">
    <property type="protein sequence ID" value="SUA79696.1"/>
    <property type="molecule type" value="Genomic_DNA"/>
</dbReference>
<evidence type="ECO:0000313" key="3">
    <source>
        <dbReference type="Proteomes" id="UP000255467"/>
    </source>
</evidence>
<dbReference type="RefSeq" id="WP_081592598.1">
    <property type="nucleotide sequence ID" value="NZ_CP041695.1"/>
</dbReference>
<evidence type="ECO:0000313" key="2">
    <source>
        <dbReference type="EMBL" id="SUA79696.1"/>
    </source>
</evidence>
<reference evidence="2 3" key="1">
    <citation type="submission" date="2018-06" db="EMBL/GenBank/DDBJ databases">
        <authorList>
            <consortium name="Pathogen Informatics"/>
            <person name="Doyle S."/>
        </authorList>
    </citation>
    <scope>NUCLEOTIDE SEQUENCE [LARGE SCALE GENOMIC DNA]</scope>
    <source>
        <strain evidence="2 3">NCTC1934</strain>
    </source>
</reference>
<dbReference type="STRING" id="1406858.GCA_000710895_04337"/>
<accession>A0A378YRA4</accession>
<organism evidence="2 3">
    <name type="scientific">Nocardia otitidiscaviarum</name>
    <dbReference type="NCBI Taxonomy" id="1823"/>
    <lineage>
        <taxon>Bacteria</taxon>
        <taxon>Bacillati</taxon>
        <taxon>Actinomycetota</taxon>
        <taxon>Actinomycetes</taxon>
        <taxon>Mycobacteriales</taxon>
        <taxon>Nocardiaceae</taxon>
        <taxon>Nocardia</taxon>
    </lineage>
</organism>
<sequence length="73" mass="8248">MNGNMIRGERRGPKFAKSSFSYGGGDCVEVAYHDGRIALRDSKDRHSPTLWFTRSEWRAFTSGVRAGEFDFGD</sequence>
<dbReference type="InterPro" id="IPR007278">
    <property type="entry name" value="DUF397"/>
</dbReference>
<evidence type="ECO:0000259" key="1">
    <source>
        <dbReference type="Pfam" id="PF04149"/>
    </source>
</evidence>
<proteinExistence type="predicted"/>
<dbReference type="GeneID" id="80334665"/>
<dbReference type="AlphaFoldDB" id="A0A378YRA4"/>
<dbReference type="Pfam" id="PF04149">
    <property type="entry name" value="DUF397"/>
    <property type="match status" value="1"/>
</dbReference>
<keyword evidence="3" id="KW-1185">Reference proteome</keyword>
<gene>
    <name evidence="2" type="ORF">NCTC1934_03918</name>
</gene>
<name>A0A378YRA4_9NOCA</name>
<protein>
    <submittedName>
        <fullName evidence="2">Domain of uncharacterized function (DUF397)</fullName>
    </submittedName>
</protein>
<feature type="domain" description="DUF397" evidence="1">
    <location>
        <begin position="15"/>
        <end position="65"/>
    </location>
</feature>
<dbReference type="Proteomes" id="UP000255467">
    <property type="component" value="Unassembled WGS sequence"/>
</dbReference>